<dbReference type="SUPFAM" id="SSF55120">
    <property type="entry name" value="Pseudouridine synthase"/>
    <property type="match status" value="1"/>
</dbReference>
<dbReference type="InterPro" id="IPR006145">
    <property type="entry name" value="PsdUridine_synth_RsuA/RluA"/>
</dbReference>
<protein>
    <recommendedName>
        <fullName evidence="6">tRNA pseudouridine synthase C</fullName>
        <ecNumber evidence="5">5.4.99.26</ecNumber>
    </recommendedName>
    <alternativeName>
        <fullName evidence="8">tRNA pseudouridine(65) synthase</fullName>
    </alternativeName>
    <alternativeName>
        <fullName evidence="9">tRNA pseudouridylate synthase C</fullName>
    </alternativeName>
    <alternativeName>
        <fullName evidence="7">tRNA-uridine isomerase C</fullName>
    </alternativeName>
</protein>
<dbReference type="Gene3D" id="3.30.2350.10">
    <property type="entry name" value="Pseudouridine synthase"/>
    <property type="match status" value="1"/>
</dbReference>
<dbReference type="NCBIfam" id="NF008321">
    <property type="entry name" value="PRK11112.1"/>
    <property type="match status" value="1"/>
</dbReference>
<dbReference type="Pfam" id="PF00849">
    <property type="entry name" value="PseudoU_synth_2"/>
    <property type="match status" value="1"/>
</dbReference>
<evidence type="ECO:0000256" key="3">
    <source>
        <dbReference type="ARBA" id="ARBA00036607"/>
    </source>
</evidence>
<comment type="catalytic activity">
    <reaction evidence="3">
        <text>uridine(65) in tRNA = pseudouridine(65) in tRNA</text>
        <dbReference type="Rhea" id="RHEA:42536"/>
        <dbReference type="Rhea" id="RHEA-COMP:10103"/>
        <dbReference type="Rhea" id="RHEA-COMP:10104"/>
        <dbReference type="ChEBI" id="CHEBI:65314"/>
        <dbReference type="ChEBI" id="CHEBI:65315"/>
        <dbReference type="EC" id="5.4.99.26"/>
    </reaction>
</comment>
<name>A0A1I0BZ97_9GAMM</name>
<dbReference type="GO" id="GO:0008033">
    <property type="term" value="P:tRNA processing"/>
    <property type="evidence" value="ECO:0007669"/>
    <property type="project" value="UniProtKB-KW"/>
</dbReference>
<dbReference type="InterPro" id="IPR020103">
    <property type="entry name" value="PsdUridine_synth_cat_dom_sf"/>
</dbReference>
<feature type="domain" description="Pseudouridine synthase RsuA/RluA-like" evidence="10">
    <location>
        <begin position="21"/>
        <end position="180"/>
    </location>
</feature>
<dbReference type="RefSeq" id="WP_093319014.1">
    <property type="nucleotide sequence ID" value="NZ_FOHV01000009.1"/>
</dbReference>
<comment type="function">
    <text evidence="4">Responsible for synthesis of pseudouridine from uracil-65 in transfer RNAs.</text>
</comment>
<keyword evidence="1" id="KW-0819">tRNA processing</keyword>
<dbReference type="PROSITE" id="PS01129">
    <property type="entry name" value="PSI_RLU"/>
    <property type="match status" value="1"/>
</dbReference>
<evidence type="ECO:0000256" key="9">
    <source>
        <dbReference type="ARBA" id="ARBA00043049"/>
    </source>
</evidence>
<dbReference type="EC" id="5.4.99.26" evidence="5"/>
<dbReference type="EMBL" id="FOHV01000009">
    <property type="protein sequence ID" value="SET11877.1"/>
    <property type="molecule type" value="Genomic_DNA"/>
</dbReference>
<evidence type="ECO:0000256" key="6">
    <source>
        <dbReference type="ARBA" id="ARBA00040675"/>
    </source>
</evidence>
<dbReference type="AlphaFoldDB" id="A0A1I0BZ97"/>
<proteinExistence type="predicted"/>
<evidence type="ECO:0000313" key="12">
    <source>
        <dbReference type="Proteomes" id="UP000242642"/>
    </source>
</evidence>
<dbReference type="PANTHER" id="PTHR21600:SF56">
    <property type="entry name" value="TRNA PSEUDOURIDINE SYNTHASE C"/>
    <property type="match status" value="1"/>
</dbReference>
<reference evidence="12" key="1">
    <citation type="submission" date="2016-10" db="EMBL/GenBank/DDBJ databases">
        <authorList>
            <person name="Varghese N."/>
            <person name="Submissions S."/>
        </authorList>
    </citation>
    <scope>NUCLEOTIDE SEQUENCE [LARGE SCALE GENOMIC DNA]</scope>
    <source>
        <strain evidence="12">DSM 18579</strain>
    </source>
</reference>
<evidence type="ECO:0000256" key="2">
    <source>
        <dbReference type="ARBA" id="ARBA00023235"/>
    </source>
</evidence>
<dbReference type="GO" id="GO:0003723">
    <property type="term" value="F:RNA binding"/>
    <property type="evidence" value="ECO:0007669"/>
    <property type="project" value="InterPro"/>
</dbReference>
<sequence>MNNHNVELTVTIPIAYKDDYIVVVNKPTGWLVHRSWLDTKENKILMLQLRNQIGQHVFPIHRLDKPTSGLLIMGLNPDVANHLSKQFENQEIEKTYHAIIRGFIHDSGTIDYPLKVIKDKIADKFSDSEKDPQIAITHYKPLHRYEVPIPNAKYDTTRYSLIELSPKTGRKHQLRRHLRHLRHPIIGDTAHGDLKQNRAFSEYFKLKRLMLHASSMSFIHPITHEKISVEAEYKIEADWQAVMNKLQNYKMDL</sequence>
<organism evidence="11 12">
    <name type="scientific">Thorsellia anophelis DSM 18579</name>
    <dbReference type="NCBI Taxonomy" id="1123402"/>
    <lineage>
        <taxon>Bacteria</taxon>
        <taxon>Pseudomonadati</taxon>
        <taxon>Pseudomonadota</taxon>
        <taxon>Gammaproteobacteria</taxon>
        <taxon>Enterobacterales</taxon>
        <taxon>Thorselliaceae</taxon>
        <taxon>Thorsellia</taxon>
    </lineage>
</organism>
<evidence type="ECO:0000313" key="11">
    <source>
        <dbReference type="EMBL" id="SET11877.1"/>
    </source>
</evidence>
<dbReference type="InterPro" id="IPR050188">
    <property type="entry name" value="RluA_PseudoU_synthase"/>
</dbReference>
<evidence type="ECO:0000256" key="4">
    <source>
        <dbReference type="ARBA" id="ARBA00037670"/>
    </source>
</evidence>
<dbReference type="PANTHER" id="PTHR21600">
    <property type="entry name" value="MITOCHONDRIAL RNA PSEUDOURIDINE SYNTHASE"/>
    <property type="match status" value="1"/>
</dbReference>
<dbReference type="Proteomes" id="UP000242642">
    <property type="component" value="Unassembled WGS sequence"/>
</dbReference>
<dbReference type="InterPro" id="IPR006224">
    <property type="entry name" value="PsdUridine_synth_RluA-like_CS"/>
</dbReference>
<dbReference type="GO" id="GO:0000455">
    <property type="term" value="P:enzyme-directed rRNA pseudouridine synthesis"/>
    <property type="evidence" value="ECO:0007669"/>
    <property type="project" value="TreeGrafter"/>
</dbReference>
<dbReference type="STRING" id="1123402.SAMN02583745_01403"/>
<evidence type="ECO:0000256" key="8">
    <source>
        <dbReference type="ARBA" id="ARBA00041975"/>
    </source>
</evidence>
<keyword evidence="12" id="KW-1185">Reference proteome</keyword>
<gene>
    <name evidence="11" type="ORF">SAMN02583745_01403</name>
</gene>
<evidence type="ECO:0000256" key="5">
    <source>
        <dbReference type="ARBA" id="ARBA00038943"/>
    </source>
</evidence>
<evidence type="ECO:0000256" key="7">
    <source>
        <dbReference type="ARBA" id="ARBA00041803"/>
    </source>
</evidence>
<accession>A0A1I0BZ97</accession>
<evidence type="ECO:0000256" key="1">
    <source>
        <dbReference type="ARBA" id="ARBA00022694"/>
    </source>
</evidence>
<dbReference type="OrthoDB" id="9785808at2"/>
<keyword evidence="2" id="KW-0413">Isomerase</keyword>
<evidence type="ECO:0000259" key="10">
    <source>
        <dbReference type="Pfam" id="PF00849"/>
    </source>
</evidence>
<dbReference type="GO" id="GO:0160149">
    <property type="term" value="F:tRNA pseudouridine(65) synthase activity"/>
    <property type="evidence" value="ECO:0007669"/>
    <property type="project" value="UniProtKB-EC"/>
</dbReference>